<evidence type="ECO:0000256" key="4">
    <source>
        <dbReference type="ARBA" id="ARBA00022475"/>
    </source>
</evidence>
<evidence type="ECO:0000259" key="17">
    <source>
        <dbReference type="PROSITE" id="PS50109"/>
    </source>
</evidence>
<dbReference type="CDD" id="cd16922">
    <property type="entry name" value="HATPase_EvgS-ArcB-TorS-like"/>
    <property type="match status" value="1"/>
</dbReference>
<evidence type="ECO:0000313" key="21">
    <source>
        <dbReference type="Proteomes" id="UP000005744"/>
    </source>
</evidence>
<dbReference type="Gene3D" id="1.20.120.160">
    <property type="entry name" value="HPT domain"/>
    <property type="match status" value="1"/>
</dbReference>
<name>I3CHZ6_9GAMM</name>
<dbReference type="Pfam" id="PF02518">
    <property type="entry name" value="HATPase_c"/>
    <property type="match status" value="1"/>
</dbReference>
<dbReference type="PANTHER" id="PTHR45339:SF1">
    <property type="entry name" value="HYBRID SIGNAL TRANSDUCTION HISTIDINE KINASE J"/>
    <property type="match status" value="1"/>
</dbReference>
<dbReference type="AlphaFoldDB" id="I3CHZ6"/>
<dbReference type="GO" id="GO:0005886">
    <property type="term" value="C:plasma membrane"/>
    <property type="evidence" value="ECO:0007669"/>
    <property type="project" value="UniProtKB-SubCell"/>
</dbReference>
<keyword evidence="16" id="KW-0175">Coiled coil</keyword>
<dbReference type="Pfam" id="PF01627">
    <property type="entry name" value="Hpt"/>
    <property type="match status" value="1"/>
</dbReference>
<dbReference type="eggNOG" id="COG5002">
    <property type="taxonomic scope" value="Bacteria"/>
</dbReference>
<evidence type="ECO:0000256" key="3">
    <source>
        <dbReference type="ARBA" id="ARBA00012438"/>
    </source>
</evidence>
<keyword evidence="11" id="KW-1133">Transmembrane helix</keyword>
<dbReference type="PANTHER" id="PTHR45339">
    <property type="entry name" value="HYBRID SIGNAL TRANSDUCTION HISTIDINE KINASE J"/>
    <property type="match status" value="1"/>
</dbReference>
<dbReference type="PRINTS" id="PR00344">
    <property type="entry name" value="BCTRLSENSOR"/>
</dbReference>
<evidence type="ECO:0000256" key="12">
    <source>
        <dbReference type="ARBA" id="ARBA00023012"/>
    </source>
</evidence>
<dbReference type="FunFam" id="1.10.287.130:FF:000003">
    <property type="entry name" value="Histidine kinase"/>
    <property type="match status" value="1"/>
</dbReference>
<dbReference type="PROSITE" id="PS50894">
    <property type="entry name" value="HPT"/>
    <property type="match status" value="1"/>
</dbReference>
<dbReference type="Gene3D" id="3.40.50.2300">
    <property type="match status" value="3"/>
</dbReference>
<dbReference type="STRING" id="395493.BegalDRAFT_2388"/>
<keyword evidence="13" id="KW-0472">Membrane</keyword>
<evidence type="ECO:0000256" key="7">
    <source>
        <dbReference type="ARBA" id="ARBA00022692"/>
    </source>
</evidence>
<dbReference type="GO" id="GO:0005524">
    <property type="term" value="F:ATP binding"/>
    <property type="evidence" value="ECO:0007669"/>
    <property type="project" value="UniProtKB-KW"/>
</dbReference>
<organism evidence="20 21">
    <name type="scientific">Beggiatoa alba B18LD</name>
    <dbReference type="NCBI Taxonomy" id="395493"/>
    <lineage>
        <taxon>Bacteria</taxon>
        <taxon>Pseudomonadati</taxon>
        <taxon>Pseudomonadota</taxon>
        <taxon>Gammaproteobacteria</taxon>
        <taxon>Thiotrichales</taxon>
        <taxon>Thiotrichaceae</taxon>
        <taxon>Beggiatoa</taxon>
    </lineage>
</organism>
<keyword evidence="21" id="KW-1185">Reference proteome</keyword>
<keyword evidence="10" id="KW-0067">ATP-binding</keyword>
<dbReference type="EMBL" id="JH600070">
    <property type="protein sequence ID" value="EIJ43239.1"/>
    <property type="molecule type" value="Genomic_DNA"/>
</dbReference>
<gene>
    <name evidence="20" type="ORF">BegalDRAFT_2388</name>
</gene>
<dbReference type="SUPFAM" id="SSF47226">
    <property type="entry name" value="Histidine-containing phosphotransfer domain, HPT domain"/>
    <property type="match status" value="1"/>
</dbReference>
<dbReference type="InterPro" id="IPR036890">
    <property type="entry name" value="HATPase_C_sf"/>
</dbReference>
<dbReference type="SUPFAM" id="SSF52172">
    <property type="entry name" value="CheY-like"/>
    <property type="match status" value="3"/>
</dbReference>
<keyword evidence="12" id="KW-0902">Two-component regulatory system</keyword>
<dbReference type="RefSeq" id="WP_002690250.1">
    <property type="nucleotide sequence ID" value="NZ_JH600070.1"/>
</dbReference>
<dbReference type="Gene3D" id="3.30.565.10">
    <property type="entry name" value="Histidine kinase-like ATPase, C-terminal domain"/>
    <property type="match status" value="1"/>
</dbReference>
<protein>
    <recommendedName>
        <fullName evidence="3">histidine kinase</fullName>
        <ecNumber evidence="3">2.7.13.3</ecNumber>
    </recommendedName>
</protein>
<evidence type="ECO:0000256" key="16">
    <source>
        <dbReference type="SAM" id="Coils"/>
    </source>
</evidence>
<dbReference type="SMART" id="SM00387">
    <property type="entry name" value="HATPase_c"/>
    <property type="match status" value="1"/>
</dbReference>
<feature type="domain" description="Response regulatory" evidence="18">
    <location>
        <begin position="410"/>
        <end position="524"/>
    </location>
</feature>
<dbReference type="EC" id="2.7.13.3" evidence="3"/>
<evidence type="ECO:0000259" key="19">
    <source>
        <dbReference type="PROSITE" id="PS50894"/>
    </source>
</evidence>
<dbReference type="CDD" id="cd00156">
    <property type="entry name" value="REC"/>
    <property type="match status" value="1"/>
</dbReference>
<dbReference type="InterPro" id="IPR001789">
    <property type="entry name" value="Sig_transdc_resp-reg_receiver"/>
</dbReference>
<feature type="domain" description="Response regulatory" evidence="18">
    <location>
        <begin position="9"/>
        <end position="125"/>
    </location>
</feature>
<keyword evidence="9 20" id="KW-0418">Kinase</keyword>
<dbReference type="CDD" id="cd00088">
    <property type="entry name" value="HPT"/>
    <property type="match status" value="1"/>
</dbReference>
<feature type="modified residue" description="Phosphohistidine" evidence="14">
    <location>
        <position position="755"/>
    </location>
</feature>
<evidence type="ECO:0000256" key="10">
    <source>
        <dbReference type="ARBA" id="ARBA00022840"/>
    </source>
</evidence>
<dbReference type="OrthoDB" id="9792854at2"/>
<dbReference type="eggNOG" id="COG0642">
    <property type="taxonomic scope" value="Bacteria"/>
</dbReference>
<feature type="modified residue" description="4-aspartylphosphate" evidence="15">
    <location>
        <position position="601"/>
    </location>
</feature>
<dbReference type="Proteomes" id="UP000005744">
    <property type="component" value="Unassembled WGS sequence"/>
</dbReference>
<dbReference type="HOGENOM" id="CLU_000445_104_15_6"/>
<keyword evidence="8" id="KW-0547">Nucleotide-binding</keyword>
<sequence>MQEYLNQNSILIVDDTLANLQVLTQMLNVEGYRVRPVSTGKKALAAIDAMLPDLILLDINMPEMNGYEVCKQLKANVKTQHIPVIFISALGELHDKVEAFHVGGVDYITKPFQVEEVLVRVKNHLALQSLQSQLRYKVNELEDTNQALKQAKELAELNAKAKADFLATMSHEIRTPMNGVIGMTSLLLETHLTREQFAFVNTIRVSGETLLAIINDILDFSKIESGNMTLESHLFSLYTCLEETLELFAEQVNHKKIELISYLDKTVPEWIESDATRVRQILTNLIGNAVKFTSQGGVVIEVSAKELSQETIEIQFIIRDTGIGIPTDKMNYLFKSFTQLDSSTTRNYGGTGLGLAITKRLCELLAGKIWVESVAGQGSSFFFTIQTKKVQTLCDEHRTTIIAQELQGKNILLMDNKAVYTKTLSRQLQQWGCKVTIETRGEQVLENIKNHQHYDLIILDFFIMDINGIHVARTVRSLQPDIPLIMITTMSPTDVNVEIQALFTAWLVKPLKTQALLNIFNYLFANIELPPEVAQRNSSITDKNLAKRYPLRILLAEDNPINQQLALIMLNNMGYQADVAGNGLEVLNTLQRNHYDLILMDVQMPEMDGFMTTQMIRQTRSHTTNPLRIVAMTANALQGDREKCLAVGMDDYLSKPMRWEDLYAILEKWGRQMIQTHQKVDLTITSTPPLNLSLIAPIPDIKVVDMATLRMVKTSMGNGWERLRDVFLQQTEELSKEMLVQYTQQNNEAVSQIAHKLRGSASTVGAKSLAHLCELIEFNEKRGNPQDLNELLKQLQLCAEQTIEQIAQFQE</sequence>
<dbReference type="InterPro" id="IPR011006">
    <property type="entry name" value="CheY-like_superfamily"/>
</dbReference>
<dbReference type="InterPro" id="IPR003661">
    <property type="entry name" value="HisK_dim/P_dom"/>
</dbReference>
<evidence type="ECO:0000256" key="14">
    <source>
        <dbReference type="PROSITE-ProRule" id="PRU00110"/>
    </source>
</evidence>
<feature type="domain" description="Histidine kinase" evidence="17">
    <location>
        <begin position="168"/>
        <end position="389"/>
    </location>
</feature>
<feature type="modified residue" description="4-aspartylphosphate" evidence="15">
    <location>
        <position position="460"/>
    </location>
</feature>
<dbReference type="InterPro" id="IPR036097">
    <property type="entry name" value="HisK_dim/P_sf"/>
</dbReference>
<evidence type="ECO:0000313" key="20">
    <source>
        <dbReference type="EMBL" id="EIJ43239.1"/>
    </source>
</evidence>
<feature type="coiled-coil region" evidence="16">
    <location>
        <begin position="127"/>
        <end position="158"/>
    </location>
</feature>
<keyword evidence="4" id="KW-1003">Cell membrane</keyword>
<accession>I3CHZ6</accession>
<feature type="modified residue" description="4-aspartylphosphate" evidence="15">
    <location>
        <position position="58"/>
    </location>
</feature>
<feature type="domain" description="HPt" evidence="19">
    <location>
        <begin position="716"/>
        <end position="809"/>
    </location>
</feature>
<keyword evidence="6" id="KW-0808">Transferase</keyword>
<reference evidence="20 21" key="1">
    <citation type="submission" date="2011-11" db="EMBL/GenBank/DDBJ databases">
        <title>Improved High-Quality Draft sequence of Beggiatoa alba B18lD.</title>
        <authorList>
            <consortium name="US DOE Joint Genome Institute"/>
            <person name="Lucas S."/>
            <person name="Han J."/>
            <person name="Lapidus A."/>
            <person name="Cheng J.-F."/>
            <person name="Goodwin L."/>
            <person name="Pitluck S."/>
            <person name="Peters L."/>
            <person name="Mikhailova N."/>
            <person name="Held B."/>
            <person name="Detter J.C."/>
            <person name="Han C."/>
            <person name="Tapia R."/>
            <person name="Land M."/>
            <person name="Hauser L."/>
            <person name="Kyrpides N."/>
            <person name="Ivanova N."/>
            <person name="Pagani I."/>
            <person name="Samuel K."/>
            <person name="Teske A."/>
            <person name="Mueller J."/>
            <person name="Woyke T."/>
        </authorList>
    </citation>
    <scope>NUCLEOTIDE SEQUENCE [LARGE SCALE GENOMIC DNA]</scope>
    <source>
        <strain evidence="20 21">B18LD</strain>
    </source>
</reference>
<evidence type="ECO:0000256" key="2">
    <source>
        <dbReference type="ARBA" id="ARBA00004651"/>
    </source>
</evidence>
<feature type="domain" description="Response regulatory" evidence="18">
    <location>
        <begin position="552"/>
        <end position="670"/>
    </location>
</feature>
<dbReference type="InterPro" id="IPR036641">
    <property type="entry name" value="HPT_dom_sf"/>
</dbReference>
<dbReference type="InterPro" id="IPR008207">
    <property type="entry name" value="Sig_transdc_His_kin_Hpt_dom"/>
</dbReference>
<dbReference type="Pfam" id="PF00072">
    <property type="entry name" value="Response_reg"/>
    <property type="match status" value="3"/>
</dbReference>
<evidence type="ECO:0000256" key="6">
    <source>
        <dbReference type="ARBA" id="ARBA00022679"/>
    </source>
</evidence>
<evidence type="ECO:0000256" key="1">
    <source>
        <dbReference type="ARBA" id="ARBA00000085"/>
    </source>
</evidence>
<evidence type="ECO:0000256" key="9">
    <source>
        <dbReference type="ARBA" id="ARBA00022777"/>
    </source>
</evidence>
<dbReference type="Pfam" id="PF00512">
    <property type="entry name" value="HisKA"/>
    <property type="match status" value="1"/>
</dbReference>
<dbReference type="FunFam" id="3.30.565.10:FF:000010">
    <property type="entry name" value="Sensor histidine kinase RcsC"/>
    <property type="match status" value="1"/>
</dbReference>
<dbReference type="SUPFAM" id="SSF55874">
    <property type="entry name" value="ATPase domain of HSP90 chaperone/DNA topoisomerase II/histidine kinase"/>
    <property type="match status" value="1"/>
</dbReference>
<dbReference type="PROSITE" id="PS50109">
    <property type="entry name" value="HIS_KIN"/>
    <property type="match status" value="1"/>
</dbReference>
<dbReference type="CDD" id="cd17546">
    <property type="entry name" value="REC_hyHK_CKI1_RcsC-like"/>
    <property type="match status" value="1"/>
</dbReference>
<evidence type="ECO:0000256" key="15">
    <source>
        <dbReference type="PROSITE-ProRule" id="PRU00169"/>
    </source>
</evidence>
<dbReference type="InterPro" id="IPR003594">
    <property type="entry name" value="HATPase_dom"/>
</dbReference>
<dbReference type="InterPro" id="IPR005467">
    <property type="entry name" value="His_kinase_dom"/>
</dbReference>
<evidence type="ECO:0000259" key="18">
    <source>
        <dbReference type="PROSITE" id="PS50110"/>
    </source>
</evidence>
<dbReference type="SMART" id="SM00448">
    <property type="entry name" value="REC"/>
    <property type="match status" value="3"/>
</dbReference>
<dbReference type="PROSITE" id="PS50110">
    <property type="entry name" value="RESPONSE_REGULATORY"/>
    <property type="match status" value="3"/>
</dbReference>
<dbReference type="SMART" id="SM00388">
    <property type="entry name" value="HisKA"/>
    <property type="match status" value="1"/>
</dbReference>
<evidence type="ECO:0000256" key="8">
    <source>
        <dbReference type="ARBA" id="ARBA00022741"/>
    </source>
</evidence>
<evidence type="ECO:0000256" key="13">
    <source>
        <dbReference type="ARBA" id="ARBA00023136"/>
    </source>
</evidence>
<keyword evidence="7" id="KW-0812">Transmembrane</keyword>
<comment type="catalytic activity">
    <reaction evidence="1">
        <text>ATP + protein L-histidine = ADP + protein N-phospho-L-histidine.</text>
        <dbReference type="EC" id="2.7.13.3"/>
    </reaction>
</comment>
<proteinExistence type="predicted"/>
<dbReference type="SUPFAM" id="SSF47384">
    <property type="entry name" value="Homodimeric domain of signal transducing histidine kinase"/>
    <property type="match status" value="1"/>
</dbReference>
<evidence type="ECO:0000256" key="5">
    <source>
        <dbReference type="ARBA" id="ARBA00022553"/>
    </source>
</evidence>
<keyword evidence="5 15" id="KW-0597">Phosphoprotein</keyword>
<dbReference type="GO" id="GO:0000155">
    <property type="term" value="F:phosphorelay sensor kinase activity"/>
    <property type="evidence" value="ECO:0007669"/>
    <property type="project" value="InterPro"/>
</dbReference>
<dbReference type="Gene3D" id="1.10.287.130">
    <property type="match status" value="1"/>
</dbReference>
<dbReference type="CDD" id="cd00082">
    <property type="entry name" value="HisKA"/>
    <property type="match status" value="1"/>
</dbReference>
<dbReference type="InterPro" id="IPR004358">
    <property type="entry name" value="Sig_transdc_His_kin-like_C"/>
</dbReference>
<dbReference type="CDD" id="cd19920">
    <property type="entry name" value="REC_PA4781-like"/>
    <property type="match status" value="1"/>
</dbReference>
<comment type="subcellular location">
    <subcellularLocation>
        <location evidence="2">Cell membrane</location>
        <topology evidence="2">Multi-pass membrane protein</topology>
    </subcellularLocation>
</comment>
<evidence type="ECO:0000256" key="11">
    <source>
        <dbReference type="ARBA" id="ARBA00022989"/>
    </source>
</evidence>